<dbReference type="Proteomes" id="UP001595555">
    <property type="component" value="Unassembled WGS sequence"/>
</dbReference>
<dbReference type="InterPro" id="IPR008979">
    <property type="entry name" value="Galactose-bd-like_sf"/>
</dbReference>
<accession>A0ABV7F9B4</accession>
<protein>
    <recommendedName>
        <fullName evidence="4">VanZ-like domain-containing protein</fullName>
    </recommendedName>
</protein>
<feature type="transmembrane region" description="Helical" evidence="1">
    <location>
        <begin position="119"/>
        <end position="138"/>
    </location>
</feature>
<organism evidence="2 3">
    <name type="scientific">Cellvibrio fontiphilus</name>
    <dbReference type="NCBI Taxonomy" id="1815559"/>
    <lineage>
        <taxon>Bacteria</taxon>
        <taxon>Pseudomonadati</taxon>
        <taxon>Pseudomonadota</taxon>
        <taxon>Gammaproteobacteria</taxon>
        <taxon>Cellvibrionales</taxon>
        <taxon>Cellvibrionaceae</taxon>
        <taxon>Cellvibrio</taxon>
    </lineage>
</organism>
<keyword evidence="1" id="KW-0472">Membrane</keyword>
<dbReference type="Gene3D" id="2.60.120.430">
    <property type="entry name" value="Galactose-binding lectin"/>
    <property type="match status" value="1"/>
</dbReference>
<dbReference type="EMBL" id="JBHRTF010000001">
    <property type="protein sequence ID" value="MFC3114150.1"/>
    <property type="molecule type" value="Genomic_DNA"/>
</dbReference>
<sequence length="311" mass="35043">MVFVLLLLMAVPLFFIGGPDWVSSQLLKNAWNFGHVLFYALLLIVVQWFVPLPRLHHWLLVSLVALLLGGAIEVVQHFVGRHASWSDIVNNLAGVWLGLFWGQHPTSDAARRLVRGGRVLSVLFIAPALWLIVDAAWAELDLRRAFPQINSFESRAERQQLFFNPARVDAQFQRENVSQGAYSLRLELAPGGYSGIRLRSCYGDWSAYGNFALDAFNPSAEPLRLVLRLSDMIHDRGTHSYHDRFNQALVLQPGWNELRFPVADISNRPKGRTMTMDAICNLGIFAAGLVQPAVVYLDNIRLENTRSDKGQ</sequence>
<keyword evidence="1" id="KW-1133">Transmembrane helix</keyword>
<feature type="transmembrane region" description="Helical" evidence="1">
    <location>
        <begin position="34"/>
        <end position="51"/>
    </location>
</feature>
<reference evidence="3" key="1">
    <citation type="journal article" date="2019" name="Int. J. Syst. Evol. Microbiol.">
        <title>The Global Catalogue of Microorganisms (GCM) 10K type strain sequencing project: providing services to taxonomists for standard genome sequencing and annotation.</title>
        <authorList>
            <consortium name="The Broad Institute Genomics Platform"/>
            <consortium name="The Broad Institute Genome Sequencing Center for Infectious Disease"/>
            <person name="Wu L."/>
            <person name="Ma J."/>
        </authorList>
    </citation>
    <scope>NUCLEOTIDE SEQUENCE [LARGE SCALE GENOMIC DNA]</scope>
    <source>
        <strain evidence="3">KCTC 52237</strain>
    </source>
</reference>
<feature type="transmembrane region" description="Helical" evidence="1">
    <location>
        <begin position="58"/>
        <end position="79"/>
    </location>
</feature>
<evidence type="ECO:0000256" key="1">
    <source>
        <dbReference type="SAM" id="Phobius"/>
    </source>
</evidence>
<keyword evidence="1" id="KW-0812">Transmembrane</keyword>
<keyword evidence="3" id="KW-1185">Reference proteome</keyword>
<dbReference type="SUPFAM" id="SSF49785">
    <property type="entry name" value="Galactose-binding domain-like"/>
    <property type="match status" value="1"/>
</dbReference>
<comment type="caution">
    <text evidence="2">The sequence shown here is derived from an EMBL/GenBank/DDBJ whole genome shotgun (WGS) entry which is preliminary data.</text>
</comment>
<evidence type="ECO:0008006" key="4">
    <source>
        <dbReference type="Google" id="ProtNLM"/>
    </source>
</evidence>
<proteinExistence type="predicted"/>
<name>A0ABV7F9B4_9GAMM</name>
<evidence type="ECO:0000313" key="2">
    <source>
        <dbReference type="EMBL" id="MFC3114150.1"/>
    </source>
</evidence>
<gene>
    <name evidence="2" type="ORF">ACFODX_01185</name>
</gene>
<evidence type="ECO:0000313" key="3">
    <source>
        <dbReference type="Proteomes" id="UP001595555"/>
    </source>
</evidence>